<organism evidence="3 4">
    <name type="scientific">Fasciola gigantica</name>
    <name type="common">Giant liver fluke</name>
    <dbReference type="NCBI Taxonomy" id="46835"/>
    <lineage>
        <taxon>Eukaryota</taxon>
        <taxon>Metazoa</taxon>
        <taxon>Spiralia</taxon>
        <taxon>Lophotrochozoa</taxon>
        <taxon>Platyhelminthes</taxon>
        <taxon>Trematoda</taxon>
        <taxon>Digenea</taxon>
        <taxon>Plagiorchiida</taxon>
        <taxon>Echinostomata</taxon>
        <taxon>Echinostomatoidea</taxon>
        <taxon>Fasciolidae</taxon>
        <taxon>Fasciola</taxon>
    </lineage>
</organism>
<dbReference type="InterPro" id="IPR055408">
    <property type="entry name" value="HEAT_MROH2B-like"/>
</dbReference>
<sequence>MGDVVHGAPLGPDRDSLLLGEIVSGENVAPPIRVELIKLVLTLGSLGYLDLEGGHILVEFVVRQCALTQTSLIAHDKNVELVPCKRLFGMRYASDYIQLFCFPSLLLLAQVNMDLYQGSLTTSEKLGDSSHMEDVSSQELRTSETSTGRRKSLPSPHKLFVRLVVLLGLPICGRNRGLSILRLMLAMARQIHPTLPVLWNLVLPQMTLYLNQDQMCHNLEESNLDADSQGNTSFSIKHWQELTLKMLLKSIEQIADEKWTVTLVHEFEQQTSLYEKLPDERGFLYRCLGVTLSKIQHQQTVVEAAELIIQSTNHDSPIEQEVRSSLPIISCTCVLLRGSLIGSIHSAADFVPTLISSSLLATTAMVLLCCRDSGDSADRLTVSKDIEVRPVVQEIAVSGDVQTSTNAEERNVINLWLRLIQIACSDELISAMIKTLVPHLYDPVAHVRYRTLRLCTALLTATLEQLKTVTNGATGLSLSGQLLGHLVARLGDTGCTRRVERSEKRDANWRRRTTLHPICQFAVLSIRRSAPPSVEDEVGMESANLSEPQTLRSDRLLSDLVQHVPMTQIPGLLELIWSGILQCSEEANRTDNADTPERDLSADESAAETTMQSDSVSGLIGSLGLCPSILATTTSSYHTTSSVIPRTEAGYLIRLLIVLLQHRSKHFKEELVGSIIHAVYSLYPNLLIPGLRAGVLLALAELGRNWPVLCLQTISANALPLNLYVVIPFFVVVQFTQQTWSVILAAVAFLPVSRKTNSGPTSLDLTSSPKSLSSEIARTRSLPRLLKHVLHILECCLPYERREVPVDSVQWSTKRDHPNGNSDCPTNKEILSYPVYLDELIHCDHSEHWSLRLCVRQSTLCVKEPVRTKRRLFLRSSGSTTTATTTAVTTNSTTAVAKHRFDSPRSSVAAFTAYLTEPSVFCQVLGYLLLSHATAAGCRTPIGKSYENRSGAEANLERGVQPLIISAEGLYGFLETCGLHPLLRLLTADSSKPMNKVDAHTSREATPNKTEPSQTEHKGLLWNPDLVLEVVEVIGRYVIENLSQAHIFGLVRFFLARLNSAYEPHRMVVTKWLACILSRANGRTVSIVADPLVSEQGSMTAAPASGPVVTPDYLFGQLLSRLEDPCAAVRHIAVTGLGDIGNSVVLGPNSESKSTERSSSEHPAAKLIWRHSVAVTRGLFLILDDKSESDLSMLHDALHSLSYTLPYTNSHRIGPLIEERPSDTTNQARQSLTGRESETVVVKSKVEGSGSEKRLLDFFNNCLRPDLKLHQGEFFNELARLLNCSNCFVPTMQTCVQLQLTQSVVYTGSDCLDARVRHCNPFFQILSVSYSQSTTRPL</sequence>
<dbReference type="InterPro" id="IPR016024">
    <property type="entry name" value="ARM-type_fold"/>
</dbReference>
<accession>A0A504Y6X3</accession>
<reference evidence="3 4" key="1">
    <citation type="submission" date="2019-04" db="EMBL/GenBank/DDBJ databases">
        <title>Annotation for the trematode Fasciola gigantica.</title>
        <authorList>
            <person name="Choi Y.-J."/>
        </authorList>
    </citation>
    <scope>NUCLEOTIDE SEQUENCE [LARGE SCALE GENOMIC DNA]</scope>
    <source>
        <strain evidence="3">Uganda_cow_1</strain>
    </source>
</reference>
<dbReference type="PANTHER" id="PTHR23120">
    <property type="entry name" value="MAESTRO-RELATED HEAT DOMAIN-CONTAINING"/>
    <property type="match status" value="1"/>
</dbReference>
<dbReference type="EMBL" id="SUNJ01014654">
    <property type="protein sequence ID" value="TPP56336.1"/>
    <property type="molecule type" value="Genomic_DNA"/>
</dbReference>
<dbReference type="InterPro" id="IPR045206">
    <property type="entry name" value="Maestro_heat-like_prot"/>
</dbReference>
<name>A0A504Y6X3_FASGI</name>
<comment type="caution">
    <text evidence="3">The sequence shown here is derived from an EMBL/GenBank/DDBJ whole genome shotgun (WGS) entry which is preliminary data.</text>
</comment>
<keyword evidence="4" id="KW-1185">Reference proteome</keyword>
<dbReference type="OrthoDB" id="1884734at2759"/>
<dbReference type="GO" id="GO:0005737">
    <property type="term" value="C:cytoplasm"/>
    <property type="evidence" value="ECO:0007669"/>
    <property type="project" value="TreeGrafter"/>
</dbReference>
<dbReference type="SUPFAM" id="SSF48371">
    <property type="entry name" value="ARM repeat"/>
    <property type="match status" value="1"/>
</dbReference>
<dbReference type="PANTHER" id="PTHR23120:SF42">
    <property type="entry name" value="MAESTRO HEAT-LIKE REPEAT FAMILY MEMBER 3"/>
    <property type="match status" value="1"/>
</dbReference>
<evidence type="ECO:0000259" key="2">
    <source>
        <dbReference type="Pfam" id="PF23210"/>
    </source>
</evidence>
<feature type="compositionally biased region" description="Basic and acidic residues" evidence="1">
    <location>
        <begin position="588"/>
        <end position="601"/>
    </location>
</feature>
<feature type="region of interest" description="Disordered" evidence="1">
    <location>
        <begin position="588"/>
        <end position="608"/>
    </location>
</feature>
<feature type="compositionally biased region" description="Polar residues" evidence="1">
    <location>
        <begin position="135"/>
        <end position="146"/>
    </location>
</feature>
<feature type="compositionally biased region" description="Basic and acidic residues" evidence="1">
    <location>
        <begin position="125"/>
        <end position="134"/>
    </location>
</feature>
<feature type="region of interest" description="Disordered" evidence="1">
    <location>
        <begin position="994"/>
        <end position="1017"/>
    </location>
</feature>
<evidence type="ECO:0000313" key="4">
    <source>
        <dbReference type="Proteomes" id="UP000316759"/>
    </source>
</evidence>
<gene>
    <name evidence="3" type="ORF">FGIG_04859</name>
</gene>
<dbReference type="Pfam" id="PF23210">
    <property type="entry name" value="HEAT_Maestro_2"/>
    <property type="match status" value="1"/>
</dbReference>
<feature type="region of interest" description="Disordered" evidence="1">
    <location>
        <begin position="123"/>
        <end position="151"/>
    </location>
</feature>
<dbReference type="Proteomes" id="UP000316759">
    <property type="component" value="Unassembled WGS sequence"/>
</dbReference>
<feature type="domain" description="MROH2B-like HEAT-repeats" evidence="2">
    <location>
        <begin position="32"/>
        <end position="321"/>
    </location>
</feature>
<evidence type="ECO:0000256" key="1">
    <source>
        <dbReference type="SAM" id="MobiDB-lite"/>
    </source>
</evidence>
<protein>
    <recommendedName>
        <fullName evidence="2">MROH2B-like HEAT-repeats domain-containing protein</fullName>
    </recommendedName>
</protein>
<proteinExistence type="predicted"/>
<evidence type="ECO:0000313" key="3">
    <source>
        <dbReference type="EMBL" id="TPP56336.1"/>
    </source>
</evidence>
<feature type="compositionally biased region" description="Polar residues" evidence="1">
    <location>
        <begin position="1004"/>
        <end position="1013"/>
    </location>
</feature>